<organism evidence="2 3">
    <name type="scientific">Apiospora marii</name>
    <dbReference type="NCBI Taxonomy" id="335849"/>
    <lineage>
        <taxon>Eukaryota</taxon>
        <taxon>Fungi</taxon>
        <taxon>Dikarya</taxon>
        <taxon>Ascomycota</taxon>
        <taxon>Pezizomycotina</taxon>
        <taxon>Sordariomycetes</taxon>
        <taxon>Xylariomycetidae</taxon>
        <taxon>Amphisphaeriales</taxon>
        <taxon>Apiosporaceae</taxon>
        <taxon>Apiospora</taxon>
    </lineage>
</organism>
<proteinExistence type="predicted"/>
<dbReference type="EMBL" id="JAQQWI010000006">
    <property type="protein sequence ID" value="KAK8033681.1"/>
    <property type="molecule type" value="Genomic_DNA"/>
</dbReference>
<gene>
    <name evidence="2" type="ORF">PG991_003079</name>
</gene>
<sequence>MRDLLLPQSNGIPPPAEANGADEVKPETANGEEKVESKDEQGATIVPEDVSETKPEYGVTEVQDIPSKCTAFRTPRV</sequence>
<keyword evidence="3" id="KW-1185">Reference proteome</keyword>
<evidence type="ECO:0000313" key="2">
    <source>
        <dbReference type="EMBL" id="KAK8033681.1"/>
    </source>
</evidence>
<evidence type="ECO:0000313" key="3">
    <source>
        <dbReference type="Proteomes" id="UP001396898"/>
    </source>
</evidence>
<protein>
    <submittedName>
        <fullName evidence="2">Uncharacterized protein</fullName>
    </submittedName>
</protein>
<feature type="region of interest" description="Disordered" evidence="1">
    <location>
        <begin position="1"/>
        <end position="45"/>
    </location>
</feature>
<comment type="caution">
    <text evidence="2">The sequence shown here is derived from an EMBL/GenBank/DDBJ whole genome shotgun (WGS) entry which is preliminary data.</text>
</comment>
<name>A0ABR1SIG4_9PEZI</name>
<feature type="compositionally biased region" description="Basic and acidic residues" evidence="1">
    <location>
        <begin position="22"/>
        <end position="41"/>
    </location>
</feature>
<evidence type="ECO:0000256" key="1">
    <source>
        <dbReference type="SAM" id="MobiDB-lite"/>
    </source>
</evidence>
<dbReference type="Proteomes" id="UP001396898">
    <property type="component" value="Unassembled WGS sequence"/>
</dbReference>
<reference evidence="2 3" key="1">
    <citation type="submission" date="2023-01" db="EMBL/GenBank/DDBJ databases">
        <title>Analysis of 21 Apiospora genomes using comparative genomics revels a genus with tremendous synthesis potential of carbohydrate active enzymes and secondary metabolites.</title>
        <authorList>
            <person name="Sorensen T."/>
        </authorList>
    </citation>
    <scope>NUCLEOTIDE SEQUENCE [LARGE SCALE GENOMIC DNA]</scope>
    <source>
        <strain evidence="2 3">CBS 20057</strain>
    </source>
</reference>
<accession>A0ABR1SIG4</accession>